<gene>
    <name evidence="2" type="ORF">C8J24_3236</name>
</gene>
<dbReference type="Pfam" id="PF16933">
    <property type="entry name" value="PelG"/>
    <property type="match status" value="1"/>
</dbReference>
<protein>
    <submittedName>
        <fullName evidence="2">Putative membrane protein</fullName>
    </submittedName>
</protein>
<feature type="transmembrane region" description="Helical" evidence="1">
    <location>
        <begin position="271"/>
        <end position="290"/>
    </location>
</feature>
<comment type="caution">
    <text evidence="2">The sequence shown here is derived from an EMBL/GenBank/DDBJ whole genome shotgun (WGS) entry which is preliminary data.</text>
</comment>
<accession>A0A2T4YNN3</accession>
<name>A0A2T4YNN3_9SPHN</name>
<feature type="transmembrane region" description="Helical" evidence="1">
    <location>
        <begin position="227"/>
        <end position="244"/>
    </location>
</feature>
<feature type="transmembrane region" description="Helical" evidence="1">
    <location>
        <begin position="363"/>
        <end position="387"/>
    </location>
</feature>
<dbReference type="RefSeq" id="WP_107933939.1">
    <property type="nucleotide sequence ID" value="NZ_PZZN01000003.1"/>
</dbReference>
<feature type="transmembrane region" description="Helical" evidence="1">
    <location>
        <begin position="134"/>
        <end position="154"/>
    </location>
</feature>
<feature type="transmembrane region" description="Helical" evidence="1">
    <location>
        <begin position="104"/>
        <end position="128"/>
    </location>
</feature>
<dbReference type="EMBL" id="PZZN01000003">
    <property type="protein sequence ID" value="PTM45019.1"/>
    <property type="molecule type" value="Genomic_DNA"/>
</dbReference>
<feature type="transmembrane region" description="Helical" evidence="1">
    <location>
        <begin position="418"/>
        <end position="439"/>
    </location>
</feature>
<reference evidence="2 3" key="1">
    <citation type="submission" date="2018-04" db="EMBL/GenBank/DDBJ databases">
        <title>Genomic Encyclopedia of Type Strains, Phase III (KMG-III): the genomes of soil and plant-associated and newly described type strains.</title>
        <authorList>
            <person name="Whitman W."/>
        </authorList>
    </citation>
    <scope>NUCLEOTIDE SEQUENCE [LARGE SCALE GENOMIC DNA]</scope>
    <source>
        <strain evidence="2 3">NW12</strain>
    </source>
</reference>
<evidence type="ECO:0000256" key="1">
    <source>
        <dbReference type="SAM" id="Phobius"/>
    </source>
</evidence>
<feature type="transmembrane region" description="Helical" evidence="1">
    <location>
        <begin position="394"/>
        <end position="412"/>
    </location>
</feature>
<feature type="transmembrane region" description="Helical" evidence="1">
    <location>
        <begin position="331"/>
        <end position="351"/>
    </location>
</feature>
<evidence type="ECO:0000313" key="3">
    <source>
        <dbReference type="Proteomes" id="UP000240996"/>
    </source>
</evidence>
<dbReference type="InterPro" id="IPR031617">
    <property type="entry name" value="PelG"/>
</dbReference>
<feature type="transmembrane region" description="Helical" evidence="1">
    <location>
        <begin position="20"/>
        <end position="44"/>
    </location>
</feature>
<feature type="transmembrane region" description="Helical" evidence="1">
    <location>
        <begin position="161"/>
        <end position="180"/>
    </location>
</feature>
<keyword evidence="3" id="KW-1185">Reference proteome</keyword>
<sequence length="465" mass="48139">MAGIGFQLAKTAREGGVGGIVGAAAFGAVISAGPWLITAVAMALLTHWLGTHLGARGARTVQTILVYAFSLSALAAAPVGILATRIAADRIFARDAGGVSGIMLVALATGGGIALAIGAIVFGVLARLPLGEAALATLILAWLTQVWIAAPLLTALRRYRAIPFAYLLGIGIATLLLALLPRLGVSAVLAIIAGGVGLTLAAIIAVIRRHFSATPVLPTQDAMAPRLAWIVAAAGIAGVAAIWIDKWLLWTGPQSIRAIGLLRLNPINDQGSFLGLLTMVPGLTLLLIVAETRFDRAFGDMIVRCTGTSTLQRIEEARSDLAGTMFDGLRILLLVQALVAALAWVFAVPLFELIGADARAVFAFRQTALGTVFHLVVIAATVVLAYYDLFGRILVTWTAFAIGSGLATLLQWDTGFAAFGWGYMAGAVVGASVGLALVAEATVNLTYLLFVGNNPSVVGHGGRLL</sequence>
<feature type="transmembrane region" description="Helical" evidence="1">
    <location>
        <begin position="64"/>
        <end position="83"/>
    </location>
</feature>
<dbReference type="Proteomes" id="UP000240996">
    <property type="component" value="Unassembled WGS sequence"/>
</dbReference>
<keyword evidence="1" id="KW-0472">Membrane</keyword>
<keyword evidence="1" id="KW-1133">Transmembrane helix</keyword>
<keyword evidence="1" id="KW-0812">Transmembrane</keyword>
<feature type="transmembrane region" description="Helical" evidence="1">
    <location>
        <begin position="186"/>
        <end position="207"/>
    </location>
</feature>
<dbReference type="AlphaFoldDB" id="A0A2T4YNN3"/>
<organism evidence="2 3">
    <name type="scientific">Sphingomonas aerolata</name>
    <dbReference type="NCBI Taxonomy" id="185951"/>
    <lineage>
        <taxon>Bacteria</taxon>
        <taxon>Pseudomonadati</taxon>
        <taxon>Pseudomonadota</taxon>
        <taxon>Alphaproteobacteria</taxon>
        <taxon>Sphingomonadales</taxon>
        <taxon>Sphingomonadaceae</taxon>
        <taxon>Sphingomonas</taxon>
    </lineage>
</organism>
<proteinExistence type="predicted"/>
<evidence type="ECO:0000313" key="2">
    <source>
        <dbReference type="EMBL" id="PTM45019.1"/>
    </source>
</evidence>